<dbReference type="AlphaFoldDB" id="A0A5B7G6D7"/>
<reference evidence="2 3" key="1">
    <citation type="submission" date="2019-05" db="EMBL/GenBank/DDBJ databases">
        <title>Another draft genome of Portunus trituberculatus and its Hox gene families provides insights of decapod evolution.</title>
        <authorList>
            <person name="Jeong J.-H."/>
            <person name="Song I."/>
            <person name="Kim S."/>
            <person name="Choi T."/>
            <person name="Kim D."/>
            <person name="Ryu S."/>
            <person name="Kim W."/>
        </authorList>
    </citation>
    <scope>NUCLEOTIDE SEQUENCE [LARGE SCALE GENOMIC DNA]</scope>
    <source>
        <tissue evidence="2">Muscle</tissue>
    </source>
</reference>
<evidence type="ECO:0000313" key="2">
    <source>
        <dbReference type="EMBL" id="MPC53117.1"/>
    </source>
</evidence>
<keyword evidence="3" id="KW-1185">Reference proteome</keyword>
<gene>
    <name evidence="2" type="ORF">E2C01_047002</name>
</gene>
<evidence type="ECO:0000313" key="3">
    <source>
        <dbReference type="Proteomes" id="UP000324222"/>
    </source>
</evidence>
<dbReference type="Proteomes" id="UP000324222">
    <property type="component" value="Unassembled WGS sequence"/>
</dbReference>
<evidence type="ECO:0000256" key="1">
    <source>
        <dbReference type="SAM" id="MobiDB-lite"/>
    </source>
</evidence>
<accession>A0A5B7G6D7</accession>
<comment type="caution">
    <text evidence="2">The sequence shown here is derived from an EMBL/GenBank/DDBJ whole genome shotgun (WGS) entry which is preliminary data.</text>
</comment>
<proteinExistence type="predicted"/>
<name>A0A5B7G6D7_PORTR</name>
<feature type="region of interest" description="Disordered" evidence="1">
    <location>
        <begin position="1"/>
        <end position="36"/>
    </location>
</feature>
<organism evidence="2 3">
    <name type="scientific">Portunus trituberculatus</name>
    <name type="common">Swimming crab</name>
    <name type="synonym">Neptunus trituberculatus</name>
    <dbReference type="NCBI Taxonomy" id="210409"/>
    <lineage>
        <taxon>Eukaryota</taxon>
        <taxon>Metazoa</taxon>
        <taxon>Ecdysozoa</taxon>
        <taxon>Arthropoda</taxon>
        <taxon>Crustacea</taxon>
        <taxon>Multicrustacea</taxon>
        <taxon>Malacostraca</taxon>
        <taxon>Eumalacostraca</taxon>
        <taxon>Eucarida</taxon>
        <taxon>Decapoda</taxon>
        <taxon>Pleocyemata</taxon>
        <taxon>Brachyura</taxon>
        <taxon>Eubrachyura</taxon>
        <taxon>Portunoidea</taxon>
        <taxon>Portunidae</taxon>
        <taxon>Portuninae</taxon>
        <taxon>Portunus</taxon>
    </lineage>
</organism>
<sequence length="92" mass="10058">MNDGVQRLPALTDGKGGEKGGGGGGGVMPRDTDDSSRGERVLLFCVKAWCHRPGPCLCIVQGRGEGRVLKEPCGWREGRLWWGMQWLAYVEL</sequence>
<protein>
    <submittedName>
        <fullName evidence="2">Uncharacterized protein</fullName>
    </submittedName>
</protein>
<dbReference type="EMBL" id="VSRR010011396">
    <property type="protein sequence ID" value="MPC53117.1"/>
    <property type="molecule type" value="Genomic_DNA"/>
</dbReference>